<dbReference type="InterPro" id="IPR059123">
    <property type="entry name" value="StrF_dom"/>
</dbReference>
<dbReference type="AlphaFoldDB" id="A0A1H5NDA6"/>
<organism evidence="2 3">
    <name type="scientific">Salinimicrobium catena</name>
    <dbReference type="NCBI Taxonomy" id="390640"/>
    <lineage>
        <taxon>Bacteria</taxon>
        <taxon>Pseudomonadati</taxon>
        <taxon>Bacteroidota</taxon>
        <taxon>Flavobacteriia</taxon>
        <taxon>Flavobacteriales</taxon>
        <taxon>Flavobacteriaceae</taxon>
        <taxon>Salinimicrobium</taxon>
    </lineage>
</organism>
<dbReference type="Pfam" id="PF13712">
    <property type="entry name" value="Glyco_tranf_2_5"/>
    <property type="match status" value="1"/>
</dbReference>
<feature type="domain" description="Streptomycin biosynthesis protein StrF" evidence="1">
    <location>
        <begin position="3"/>
        <end position="188"/>
    </location>
</feature>
<dbReference type="Gene3D" id="3.90.550.10">
    <property type="entry name" value="Spore Coat Polysaccharide Biosynthesis Protein SpsA, Chain A"/>
    <property type="match status" value="1"/>
</dbReference>
<dbReference type="EMBL" id="FNUG01000004">
    <property type="protein sequence ID" value="SEE98648.1"/>
    <property type="molecule type" value="Genomic_DNA"/>
</dbReference>
<proteinExistence type="predicted"/>
<gene>
    <name evidence="2" type="ORF">SAMN04488034_10422</name>
</gene>
<protein>
    <submittedName>
        <fullName evidence="2">Glycosyltransferase like family protein</fullName>
    </submittedName>
</protein>
<keyword evidence="3" id="KW-1185">Reference proteome</keyword>
<sequence>MLSVIVCSVDKEAYSALSENIALTIGDIQYEMIRINNETNNYNITTAYNMGIDRATFSNLLFVHEDVIFHTARWGEILLKIFADENIGLMGIAGTKIKTKMPSAWWDCPEAFKAINIIQHKDQAKKRRFTGFNEEKETDVVAIDGVFMAMKKNDFIRFNTKIKGYHNYDLNISFEHFQKEKRIVVTKQILLEHLSPGKLDESWIRSSIKLHELYNCGPHLVGEVNSSLFKKLEIDNGVKCIHHLLRFGLRRKAFYWWGQILKLRPSTKTHWRILKMFVAR</sequence>
<dbReference type="RefSeq" id="WP_093113315.1">
    <property type="nucleotide sequence ID" value="NZ_FNGG01000004.1"/>
</dbReference>
<evidence type="ECO:0000313" key="3">
    <source>
        <dbReference type="Proteomes" id="UP000199448"/>
    </source>
</evidence>
<dbReference type="SUPFAM" id="SSF53448">
    <property type="entry name" value="Nucleotide-diphospho-sugar transferases"/>
    <property type="match status" value="1"/>
</dbReference>
<keyword evidence="2" id="KW-0808">Transferase</keyword>
<name>A0A1H5NDA6_9FLAO</name>
<dbReference type="InterPro" id="IPR029044">
    <property type="entry name" value="Nucleotide-diphossugar_trans"/>
</dbReference>
<dbReference type="STRING" id="390640.SAMN04488034_10422"/>
<accession>A0A1H5NDA6</accession>
<dbReference type="Proteomes" id="UP000199448">
    <property type="component" value="Unassembled WGS sequence"/>
</dbReference>
<reference evidence="2 3" key="1">
    <citation type="submission" date="2016-10" db="EMBL/GenBank/DDBJ databases">
        <authorList>
            <person name="de Groot N.N."/>
        </authorList>
    </citation>
    <scope>NUCLEOTIDE SEQUENCE [LARGE SCALE GENOMIC DNA]</scope>
    <source>
        <strain evidence="2 3">DSM 23553</strain>
    </source>
</reference>
<dbReference type="GO" id="GO:0016740">
    <property type="term" value="F:transferase activity"/>
    <property type="evidence" value="ECO:0007669"/>
    <property type="project" value="UniProtKB-KW"/>
</dbReference>
<evidence type="ECO:0000313" key="2">
    <source>
        <dbReference type="EMBL" id="SEE98648.1"/>
    </source>
</evidence>
<evidence type="ECO:0000259" key="1">
    <source>
        <dbReference type="Pfam" id="PF13712"/>
    </source>
</evidence>
<dbReference type="OrthoDB" id="7851643at2"/>